<name>A0A9Q9F9J9_ENCHE</name>
<dbReference type="InterPro" id="IPR040134">
    <property type="entry name" value="PSMD12/CSN4"/>
</dbReference>
<dbReference type="PANTHER" id="PTHR10855:SF1">
    <property type="entry name" value="26S PROTEASOME NON-ATPASE REGULATORY SUBUNIT 12"/>
    <property type="match status" value="1"/>
</dbReference>
<dbReference type="SMART" id="SM00088">
    <property type="entry name" value="PINT"/>
    <property type="match status" value="1"/>
</dbReference>
<accession>A0A9Q9F9J9</accession>
<dbReference type="EMBL" id="CP075151">
    <property type="protein sequence ID" value="UTX43207.1"/>
    <property type="molecule type" value="Genomic_DNA"/>
</dbReference>
<dbReference type="Pfam" id="PF01399">
    <property type="entry name" value="PCI"/>
    <property type="match status" value="1"/>
</dbReference>
<dbReference type="InterPro" id="IPR000717">
    <property type="entry name" value="PCI_dom"/>
</dbReference>
<evidence type="ECO:0000259" key="1">
    <source>
        <dbReference type="SMART" id="SM00088"/>
    </source>
</evidence>
<dbReference type="Proteomes" id="UP001059546">
    <property type="component" value="Chromosome V"/>
</dbReference>
<evidence type="ECO:0000313" key="2">
    <source>
        <dbReference type="EMBL" id="UTX43207.1"/>
    </source>
</evidence>
<protein>
    <submittedName>
        <fullName evidence="2">COP9 signalsome complex subunit 4</fullName>
    </submittedName>
</protein>
<organism evidence="2 3">
    <name type="scientific">Encephalitozoon hellem</name>
    <name type="common">Microsporidian parasite</name>
    <dbReference type="NCBI Taxonomy" id="27973"/>
    <lineage>
        <taxon>Eukaryota</taxon>
        <taxon>Fungi</taxon>
        <taxon>Fungi incertae sedis</taxon>
        <taxon>Microsporidia</taxon>
        <taxon>Unikaryonidae</taxon>
        <taxon>Encephalitozoon</taxon>
    </lineage>
</organism>
<dbReference type="InterPro" id="IPR036390">
    <property type="entry name" value="WH_DNA-bd_sf"/>
</dbReference>
<dbReference type="InterPro" id="IPR036388">
    <property type="entry name" value="WH-like_DNA-bd_sf"/>
</dbReference>
<dbReference type="Pfam" id="PF22241">
    <property type="entry name" value="PSMD12-CSN4_N"/>
    <property type="match status" value="1"/>
</dbReference>
<dbReference type="Gene3D" id="1.10.10.10">
    <property type="entry name" value="Winged helix-like DNA-binding domain superfamily/Winged helix DNA-binding domain"/>
    <property type="match status" value="1"/>
</dbReference>
<gene>
    <name evidence="2" type="ORF">GPU96_05g09480</name>
</gene>
<sequence length="387" mass="45206">MEDLLEKERKARVKNDYEALLKIFEDLMGLCRSDEELAGLTRVLTIKRGQNRMAIKWMVRQLFERKKGEQGFVEFFCLVLRDVIEGRIFLEEERIYITKELKERYESSGDVKSALDVIINVPVETFTMVKESAVVNYQLEQLRLCVRNHDWIRADITMKKIRGKYFEESGTVEEKIKFYELIVLLHLGQRNYFNASNVYYTLSKLGENSTSYVVLSSFFCILATCETEMEDVVCKRADMLRKLSEDKNNDEVVRSIVNRFLSKIVMDKSMINEIQQAFSSALDVSIYLNDLVSAIDEHNFRIVERFYSSISIQEISLVMQSSAEDIVKKISFMVNNGFAKCKINQKTEIIEFGKRKWNDSVDDVMSKLIKCNHLIHKERLNLSIKKS</sequence>
<dbReference type="GO" id="GO:0005737">
    <property type="term" value="C:cytoplasm"/>
    <property type="evidence" value="ECO:0007669"/>
    <property type="project" value="TreeGrafter"/>
</dbReference>
<reference evidence="2" key="1">
    <citation type="submission" date="2021-05" db="EMBL/GenBank/DDBJ databases">
        <title>Encephalitozoon hellem ATCC 50604 Complete Genome.</title>
        <authorList>
            <person name="Mascarenhas dos Santos A.C."/>
            <person name="Julian A.T."/>
            <person name="Pombert J.-F."/>
        </authorList>
    </citation>
    <scope>NUCLEOTIDE SEQUENCE</scope>
    <source>
        <strain evidence="2">ATCC 50604</strain>
    </source>
</reference>
<proteinExistence type="predicted"/>
<dbReference type="PANTHER" id="PTHR10855">
    <property type="entry name" value="26S PROTEASOME NON-ATPASE REGULATORY SUBUNIT 12/COP9 SIGNALOSOME COMPLEX SUBUNIT 4"/>
    <property type="match status" value="1"/>
</dbReference>
<evidence type="ECO:0000313" key="3">
    <source>
        <dbReference type="Proteomes" id="UP001059546"/>
    </source>
</evidence>
<feature type="domain" description="PCI" evidence="1">
    <location>
        <begin position="286"/>
        <end position="368"/>
    </location>
</feature>
<dbReference type="GO" id="GO:0008541">
    <property type="term" value="C:proteasome regulatory particle, lid subcomplex"/>
    <property type="evidence" value="ECO:0007669"/>
    <property type="project" value="TreeGrafter"/>
</dbReference>
<dbReference type="AlphaFoldDB" id="A0A9Q9F9J9"/>
<dbReference type="SUPFAM" id="SSF46785">
    <property type="entry name" value="Winged helix' DNA-binding domain"/>
    <property type="match status" value="1"/>
</dbReference>
<dbReference type="InterPro" id="IPR054559">
    <property type="entry name" value="PSMD12-CSN4-like_N"/>
</dbReference>